<name>A0A6H1ZQG6_9ZZZZ</name>
<evidence type="ECO:0000313" key="2">
    <source>
        <dbReference type="EMBL" id="QJA63875.1"/>
    </source>
</evidence>
<dbReference type="EMBL" id="MT142467">
    <property type="protein sequence ID" value="QJA81687.1"/>
    <property type="molecule type" value="Genomic_DNA"/>
</dbReference>
<dbReference type="EMBL" id="MT144152">
    <property type="protein sequence ID" value="QJA49748.1"/>
    <property type="molecule type" value="Genomic_DNA"/>
</dbReference>
<organism evidence="1">
    <name type="scientific">viral metagenome</name>
    <dbReference type="NCBI Taxonomy" id="1070528"/>
    <lineage>
        <taxon>unclassified sequences</taxon>
        <taxon>metagenomes</taxon>
        <taxon>organismal metagenomes</taxon>
    </lineage>
</organism>
<evidence type="ECO:0000313" key="3">
    <source>
        <dbReference type="EMBL" id="QJA81687.1"/>
    </source>
</evidence>
<gene>
    <name evidence="3" type="ORF">MM415A00502_0011</name>
    <name evidence="2" type="ORF">MM415B00571_0021</name>
    <name evidence="1" type="ORF">TM448A01450_0014</name>
    <name evidence="4" type="ORF">TM448B01526_0015</name>
</gene>
<evidence type="ECO:0000313" key="1">
    <source>
        <dbReference type="EMBL" id="QJA49748.1"/>
    </source>
</evidence>
<dbReference type="EMBL" id="MT144776">
    <property type="protein sequence ID" value="QJH99233.1"/>
    <property type="molecule type" value="Genomic_DNA"/>
</dbReference>
<accession>A0A6H1ZQG6</accession>
<sequence>MNSQIETIESRVFQSCEPAIGLTICLFCGTKLEIETDFNGVKRPKCLKCKAYWHVANIEVE</sequence>
<reference evidence="1" key="1">
    <citation type="submission" date="2020-03" db="EMBL/GenBank/DDBJ databases">
        <title>The deep terrestrial virosphere.</title>
        <authorList>
            <person name="Holmfeldt K."/>
            <person name="Nilsson E."/>
            <person name="Simone D."/>
            <person name="Lopez-Fernandez M."/>
            <person name="Wu X."/>
            <person name="de Brujin I."/>
            <person name="Lundin D."/>
            <person name="Andersson A."/>
            <person name="Bertilsson S."/>
            <person name="Dopson M."/>
        </authorList>
    </citation>
    <scope>NUCLEOTIDE SEQUENCE</scope>
    <source>
        <strain evidence="3">MM415A00502</strain>
        <strain evidence="2">MM415B00571</strain>
        <strain evidence="1">TM448A01450</strain>
        <strain evidence="4">TM448B01526</strain>
    </source>
</reference>
<evidence type="ECO:0000313" key="4">
    <source>
        <dbReference type="EMBL" id="QJH99233.1"/>
    </source>
</evidence>
<proteinExistence type="predicted"/>
<dbReference type="AlphaFoldDB" id="A0A6H1ZQG6"/>
<dbReference type="EMBL" id="MT141508">
    <property type="protein sequence ID" value="QJA63875.1"/>
    <property type="molecule type" value="Genomic_DNA"/>
</dbReference>
<protein>
    <submittedName>
        <fullName evidence="1">Uncharacterized protein</fullName>
    </submittedName>
</protein>